<accession>A0ABW2P6I8</accession>
<dbReference type="RefSeq" id="WP_380827683.1">
    <property type="nucleotide sequence ID" value="NZ_JBHTCG010000010.1"/>
</dbReference>
<comment type="caution">
    <text evidence="1">The sequence shown here is derived from an EMBL/GenBank/DDBJ whole genome shotgun (WGS) entry which is preliminary data.</text>
</comment>
<keyword evidence="2" id="KW-1185">Reference proteome</keyword>
<protein>
    <submittedName>
        <fullName evidence="1">Uncharacterized protein</fullName>
    </submittedName>
</protein>
<evidence type="ECO:0000313" key="2">
    <source>
        <dbReference type="Proteomes" id="UP001596496"/>
    </source>
</evidence>
<evidence type="ECO:0000313" key="1">
    <source>
        <dbReference type="EMBL" id="MFC7384081.1"/>
    </source>
</evidence>
<dbReference type="EMBL" id="JBHTCG010000010">
    <property type="protein sequence ID" value="MFC7384081.1"/>
    <property type="molecule type" value="Genomic_DNA"/>
</dbReference>
<proteinExistence type="predicted"/>
<gene>
    <name evidence="1" type="ORF">ACFQSB_17825</name>
</gene>
<organism evidence="1 2">
    <name type="scientific">Sphaerisporangium rhizosphaerae</name>
    <dbReference type="NCBI Taxonomy" id="2269375"/>
    <lineage>
        <taxon>Bacteria</taxon>
        <taxon>Bacillati</taxon>
        <taxon>Actinomycetota</taxon>
        <taxon>Actinomycetes</taxon>
        <taxon>Streptosporangiales</taxon>
        <taxon>Streptosporangiaceae</taxon>
        <taxon>Sphaerisporangium</taxon>
    </lineage>
</organism>
<reference evidence="2" key="1">
    <citation type="journal article" date="2019" name="Int. J. Syst. Evol. Microbiol.">
        <title>The Global Catalogue of Microorganisms (GCM) 10K type strain sequencing project: providing services to taxonomists for standard genome sequencing and annotation.</title>
        <authorList>
            <consortium name="The Broad Institute Genomics Platform"/>
            <consortium name="The Broad Institute Genome Sequencing Center for Infectious Disease"/>
            <person name="Wu L."/>
            <person name="Ma J."/>
        </authorList>
    </citation>
    <scope>NUCLEOTIDE SEQUENCE [LARGE SCALE GENOMIC DNA]</scope>
    <source>
        <strain evidence="2">CECT 7649</strain>
    </source>
</reference>
<dbReference type="Proteomes" id="UP001596496">
    <property type="component" value="Unassembled WGS sequence"/>
</dbReference>
<name>A0ABW2P6I8_9ACTN</name>
<sequence length="124" mass="14049">MLYRVLADSVRRWVDVTATDEQKDDPSGTRLGGAWVMAGGNAVLGDLPMPYIENRRARFWFTEEGWRVYGRDLAAALRARGHTIRVIRVKNPARSQVIYRDRYQVALLPSKDRPAPRRKPAAGG</sequence>